<keyword evidence="2" id="KW-1185">Reference proteome</keyword>
<protein>
    <submittedName>
        <fullName evidence="1">Uncharacterized protein</fullName>
    </submittedName>
</protein>
<name>A0ACB8B904_9AGAM</name>
<evidence type="ECO:0000313" key="2">
    <source>
        <dbReference type="Proteomes" id="UP000790709"/>
    </source>
</evidence>
<evidence type="ECO:0000313" key="1">
    <source>
        <dbReference type="EMBL" id="KAH7922064.1"/>
    </source>
</evidence>
<dbReference type="Proteomes" id="UP000790709">
    <property type="component" value="Unassembled WGS sequence"/>
</dbReference>
<sequence>MTLWRGWNSWSVPTILASRHSQPTHCRVAGPDYPPPITIGPSPLVHVYVAEKLELKGSFETTFENDLPLVSGLYLRRLQMGISVLGGKLVDAQAYIGAGRSSPDSSSKYFSLTPVLREEKGQSWPTWLDKFYVPKDGFNTMTTSPGQWRTTSTPSQFPPELFAQILSFEIVQWEDVFLVADSPKF</sequence>
<proteinExistence type="predicted"/>
<comment type="caution">
    <text evidence="1">The sequence shown here is derived from an EMBL/GenBank/DDBJ whole genome shotgun (WGS) entry which is preliminary data.</text>
</comment>
<reference evidence="1" key="1">
    <citation type="journal article" date="2021" name="New Phytol.">
        <title>Evolutionary innovations through gain and loss of genes in the ectomycorrhizal Boletales.</title>
        <authorList>
            <person name="Wu G."/>
            <person name="Miyauchi S."/>
            <person name="Morin E."/>
            <person name="Kuo A."/>
            <person name="Drula E."/>
            <person name="Varga T."/>
            <person name="Kohler A."/>
            <person name="Feng B."/>
            <person name="Cao Y."/>
            <person name="Lipzen A."/>
            <person name="Daum C."/>
            <person name="Hundley H."/>
            <person name="Pangilinan J."/>
            <person name="Johnson J."/>
            <person name="Barry K."/>
            <person name="LaButti K."/>
            <person name="Ng V."/>
            <person name="Ahrendt S."/>
            <person name="Min B."/>
            <person name="Choi I.G."/>
            <person name="Park H."/>
            <person name="Plett J.M."/>
            <person name="Magnuson J."/>
            <person name="Spatafora J.W."/>
            <person name="Nagy L.G."/>
            <person name="Henrissat B."/>
            <person name="Grigoriev I.V."/>
            <person name="Yang Z.L."/>
            <person name="Xu J."/>
            <person name="Martin F.M."/>
        </authorList>
    </citation>
    <scope>NUCLEOTIDE SEQUENCE</scope>
    <source>
        <strain evidence="1">KUC20120723A-06</strain>
    </source>
</reference>
<dbReference type="EMBL" id="MU266500">
    <property type="protein sequence ID" value="KAH7922064.1"/>
    <property type="molecule type" value="Genomic_DNA"/>
</dbReference>
<accession>A0ACB8B904</accession>
<organism evidence="1 2">
    <name type="scientific">Leucogyrophana mollusca</name>
    <dbReference type="NCBI Taxonomy" id="85980"/>
    <lineage>
        <taxon>Eukaryota</taxon>
        <taxon>Fungi</taxon>
        <taxon>Dikarya</taxon>
        <taxon>Basidiomycota</taxon>
        <taxon>Agaricomycotina</taxon>
        <taxon>Agaricomycetes</taxon>
        <taxon>Agaricomycetidae</taxon>
        <taxon>Boletales</taxon>
        <taxon>Boletales incertae sedis</taxon>
        <taxon>Leucogyrophana</taxon>
    </lineage>
</organism>
<gene>
    <name evidence="1" type="ORF">BV22DRAFT_1131757</name>
</gene>